<organism evidence="3 4">
    <name type="scientific">Cryobacterium lyxosi</name>
    <dbReference type="NCBI Taxonomy" id="1259228"/>
    <lineage>
        <taxon>Bacteria</taxon>
        <taxon>Bacillati</taxon>
        <taxon>Actinomycetota</taxon>
        <taxon>Actinomycetes</taxon>
        <taxon>Micrococcales</taxon>
        <taxon>Microbacteriaceae</taxon>
        <taxon>Cryobacterium</taxon>
    </lineage>
</organism>
<sequence length="54" mass="5661">MTPRTGISRIKTVGVVGSGALGRGIAESCLRARRTVPLHDTSAERPEPGSTRTT</sequence>
<dbReference type="InterPro" id="IPR006176">
    <property type="entry name" value="3-OHacyl-CoA_DH_NAD-bd"/>
</dbReference>
<evidence type="ECO:0000313" key="4">
    <source>
        <dbReference type="Proteomes" id="UP000298424"/>
    </source>
</evidence>
<evidence type="ECO:0000313" key="3">
    <source>
        <dbReference type="EMBL" id="TFD27675.1"/>
    </source>
</evidence>
<dbReference type="Proteomes" id="UP000298424">
    <property type="component" value="Unassembled WGS sequence"/>
</dbReference>
<name>A0A4R8ZJH3_9MICO</name>
<dbReference type="Gene3D" id="3.40.50.720">
    <property type="entry name" value="NAD(P)-binding Rossmann-like Domain"/>
    <property type="match status" value="1"/>
</dbReference>
<gene>
    <name evidence="3" type="ORF">E3T27_04185</name>
</gene>
<feature type="domain" description="3-hydroxyacyl-CoA dehydrogenase NAD binding" evidence="2">
    <location>
        <begin position="12"/>
        <end position="49"/>
    </location>
</feature>
<dbReference type="GO" id="GO:0070403">
    <property type="term" value="F:NAD+ binding"/>
    <property type="evidence" value="ECO:0007669"/>
    <property type="project" value="InterPro"/>
</dbReference>
<protein>
    <recommendedName>
        <fullName evidence="2">3-hydroxyacyl-CoA dehydrogenase NAD binding domain-containing protein</fullName>
    </recommendedName>
</protein>
<evidence type="ECO:0000256" key="1">
    <source>
        <dbReference type="SAM" id="MobiDB-lite"/>
    </source>
</evidence>
<evidence type="ECO:0000259" key="2">
    <source>
        <dbReference type="Pfam" id="PF02737"/>
    </source>
</evidence>
<dbReference type="GO" id="GO:0006631">
    <property type="term" value="P:fatty acid metabolic process"/>
    <property type="evidence" value="ECO:0007669"/>
    <property type="project" value="InterPro"/>
</dbReference>
<dbReference type="InterPro" id="IPR036291">
    <property type="entry name" value="NAD(P)-bd_dom_sf"/>
</dbReference>
<accession>A0A4R8ZJH3</accession>
<keyword evidence="4" id="KW-1185">Reference proteome</keyword>
<feature type="region of interest" description="Disordered" evidence="1">
    <location>
        <begin position="35"/>
        <end position="54"/>
    </location>
</feature>
<comment type="caution">
    <text evidence="3">The sequence shown here is derived from an EMBL/GenBank/DDBJ whole genome shotgun (WGS) entry which is preliminary data.</text>
</comment>
<proteinExistence type="predicted"/>
<dbReference type="AlphaFoldDB" id="A0A4R8ZJH3"/>
<dbReference type="SUPFAM" id="SSF51735">
    <property type="entry name" value="NAD(P)-binding Rossmann-fold domains"/>
    <property type="match status" value="1"/>
</dbReference>
<dbReference type="EMBL" id="SOGT01000005">
    <property type="protein sequence ID" value="TFD27675.1"/>
    <property type="molecule type" value="Genomic_DNA"/>
</dbReference>
<dbReference type="Pfam" id="PF02737">
    <property type="entry name" value="3HCDH_N"/>
    <property type="match status" value="1"/>
</dbReference>
<dbReference type="RefSeq" id="WP_134571678.1">
    <property type="nucleotide sequence ID" value="NZ_SOGT01000005.1"/>
</dbReference>
<reference evidence="3 4" key="1">
    <citation type="submission" date="2019-03" db="EMBL/GenBank/DDBJ databases">
        <title>Genomics of glacier-inhabiting Cryobacterium strains.</title>
        <authorList>
            <person name="Liu Q."/>
            <person name="Xin Y.-H."/>
        </authorList>
    </citation>
    <scope>NUCLEOTIDE SEQUENCE [LARGE SCALE GENOMIC DNA]</scope>
    <source>
        <strain evidence="3 4">TMT1-1</strain>
    </source>
</reference>
<dbReference type="OrthoDB" id="5738121at2"/>